<organism evidence="2 3">
    <name type="scientific">Sulfurovum xiamenensis</name>
    <dbReference type="NCBI Taxonomy" id="3019066"/>
    <lineage>
        <taxon>Bacteria</taxon>
        <taxon>Pseudomonadati</taxon>
        <taxon>Campylobacterota</taxon>
        <taxon>Epsilonproteobacteria</taxon>
        <taxon>Campylobacterales</taxon>
        <taxon>Sulfurovaceae</taxon>
        <taxon>Sulfurovum</taxon>
    </lineage>
</organism>
<evidence type="ECO:0000313" key="3">
    <source>
        <dbReference type="Proteomes" id="UP001169066"/>
    </source>
</evidence>
<dbReference type="EMBL" id="JAQIBC010000003">
    <property type="protein sequence ID" value="MDM5263931.1"/>
    <property type="molecule type" value="Genomic_DNA"/>
</dbReference>
<evidence type="ECO:0000313" key="2">
    <source>
        <dbReference type="EMBL" id="MDM5263931.1"/>
    </source>
</evidence>
<protein>
    <submittedName>
        <fullName evidence="2">Class I SAM-dependent methyltransferase</fullName>
    </submittedName>
</protein>
<reference evidence="2" key="1">
    <citation type="submission" date="2023-01" db="EMBL/GenBank/DDBJ databases">
        <title>Sulfurovum sp. XTW-4 genome assembly.</title>
        <authorList>
            <person name="Wang J."/>
        </authorList>
    </citation>
    <scope>NUCLEOTIDE SEQUENCE</scope>
    <source>
        <strain evidence="2">XTW-4</strain>
    </source>
</reference>
<evidence type="ECO:0000259" key="1">
    <source>
        <dbReference type="Pfam" id="PF08242"/>
    </source>
</evidence>
<dbReference type="Gene3D" id="2.20.25.110">
    <property type="entry name" value="S-adenosyl-L-methionine-dependent methyltransferases"/>
    <property type="match status" value="1"/>
</dbReference>
<dbReference type="InterPro" id="IPR029063">
    <property type="entry name" value="SAM-dependent_MTases_sf"/>
</dbReference>
<dbReference type="PANTHER" id="PTHR43464">
    <property type="entry name" value="METHYLTRANSFERASE"/>
    <property type="match status" value="1"/>
</dbReference>
<dbReference type="RefSeq" id="WP_289401861.1">
    <property type="nucleotide sequence ID" value="NZ_JAQIBC010000003.1"/>
</dbReference>
<dbReference type="Pfam" id="PF08242">
    <property type="entry name" value="Methyltransf_12"/>
    <property type="match status" value="1"/>
</dbReference>
<keyword evidence="2" id="KW-0489">Methyltransferase</keyword>
<keyword evidence="2" id="KW-0808">Transferase</keyword>
<dbReference type="CDD" id="cd02440">
    <property type="entry name" value="AdoMet_MTases"/>
    <property type="match status" value="1"/>
</dbReference>
<accession>A0ABT7QSA2</accession>
<proteinExistence type="predicted"/>
<dbReference type="PANTHER" id="PTHR43464:SF83">
    <property type="entry name" value="MALONYL-[ACYL-CARRIER PROTEIN] O-METHYLTRANSFERASE"/>
    <property type="match status" value="1"/>
</dbReference>
<feature type="domain" description="Methyltransferase type 12" evidence="1">
    <location>
        <begin position="45"/>
        <end position="134"/>
    </location>
</feature>
<name>A0ABT7QSA2_9BACT</name>
<dbReference type="GO" id="GO:0008168">
    <property type="term" value="F:methyltransferase activity"/>
    <property type="evidence" value="ECO:0007669"/>
    <property type="project" value="UniProtKB-KW"/>
</dbReference>
<sequence>MANSTSDSLDLYAKVEDLLGVKEAAPSLYAYYLLFLNTIDFETLLDVGCGSGDFLRQIQGALEIPEVKGIDLSPLMVSRTLEQGYDAQCVDLCDLDGQYDVVTAVFDMVNYLDKAELERFLGCVKAHLNDGGYFLCDINTLHGFENVAVGSYIVDDEERFLTVDSDFEEGEYHAEFTLFEKEGTYFKKSQETIRQYYHTIDEIVRLSGLELVQSDDVNLYELEEADKAFLVLRKV</sequence>
<keyword evidence="3" id="KW-1185">Reference proteome</keyword>
<dbReference type="GO" id="GO:0032259">
    <property type="term" value="P:methylation"/>
    <property type="evidence" value="ECO:0007669"/>
    <property type="project" value="UniProtKB-KW"/>
</dbReference>
<dbReference type="SUPFAM" id="SSF53335">
    <property type="entry name" value="S-adenosyl-L-methionine-dependent methyltransferases"/>
    <property type="match status" value="1"/>
</dbReference>
<gene>
    <name evidence="2" type="ORF">PF327_06940</name>
</gene>
<comment type="caution">
    <text evidence="2">The sequence shown here is derived from an EMBL/GenBank/DDBJ whole genome shotgun (WGS) entry which is preliminary data.</text>
</comment>
<dbReference type="Gene3D" id="3.40.50.150">
    <property type="entry name" value="Vaccinia Virus protein VP39"/>
    <property type="match status" value="1"/>
</dbReference>
<dbReference type="Proteomes" id="UP001169066">
    <property type="component" value="Unassembled WGS sequence"/>
</dbReference>
<dbReference type="InterPro" id="IPR013217">
    <property type="entry name" value="Methyltransf_12"/>
</dbReference>